<accession>A0AAF0CWJ6</accession>
<dbReference type="InterPro" id="IPR036868">
    <property type="entry name" value="TusA-like_sf"/>
</dbReference>
<dbReference type="InterPro" id="IPR019870">
    <property type="entry name" value="Se_metab_YedF"/>
</dbReference>
<dbReference type="KEGG" id="vie:OL234_04710"/>
<keyword evidence="3" id="KW-1185">Reference proteome</keyword>
<dbReference type="SUPFAM" id="SSF75169">
    <property type="entry name" value="DsrEFH-like"/>
    <property type="match status" value="1"/>
</dbReference>
<sequence>MEKINCLGDACPLPVIKTKRALKKANKVEVLVDNLIATQNLVKMAEQLGGNVSVVKENDNLYHVFLLKEENSLVTDSDITDITIEESKYNYKKEQPYIVVCSSEMMGAGETELSKLLIKSFLYALTEQDVLPEKVLLYNKGIYLGLKDSETVADLHLLEQAGVDIMSCGLCADYYGVTDDIEVGTITNMYAIIENMRLYPVVKPS</sequence>
<dbReference type="EMBL" id="CP110232">
    <property type="protein sequence ID" value="WEG74201.1"/>
    <property type="molecule type" value="Genomic_DNA"/>
</dbReference>
<proteinExistence type="predicted"/>
<name>A0AAF0CWJ6_9ENTE</name>
<evidence type="ECO:0000259" key="1">
    <source>
        <dbReference type="Pfam" id="PF01206"/>
    </source>
</evidence>
<protein>
    <submittedName>
        <fullName evidence="2">Sulfurtransferase-like selenium metabolism protein YedF</fullName>
    </submittedName>
</protein>
<dbReference type="InterPro" id="IPR027396">
    <property type="entry name" value="DsrEFH-like"/>
</dbReference>
<dbReference type="InterPro" id="IPR001455">
    <property type="entry name" value="TusA-like"/>
</dbReference>
<dbReference type="NCBIfam" id="TIGR03527">
    <property type="entry name" value="selenium_YedF"/>
    <property type="match status" value="1"/>
</dbReference>
<evidence type="ECO:0000313" key="3">
    <source>
        <dbReference type="Proteomes" id="UP001179647"/>
    </source>
</evidence>
<reference evidence="2" key="1">
    <citation type="submission" date="2022-10" db="EMBL/GenBank/DDBJ databases">
        <title>Vagococcus sp. isolated from poultry meat.</title>
        <authorList>
            <person name="Johansson P."/>
            <person name="Bjorkroth J."/>
        </authorList>
    </citation>
    <scope>NUCLEOTIDE SEQUENCE</scope>
    <source>
        <strain evidence="2">STAA11</strain>
    </source>
</reference>
<dbReference type="RefSeq" id="WP_275470000.1">
    <property type="nucleotide sequence ID" value="NZ_CP110232.1"/>
</dbReference>
<dbReference type="Pfam" id="PF01206">
    <property type="entry name" value="TusA"/>
    <property type="match status" value="1"/>
</dbReference>
<organism evidence="2 3">
    <name type="scientific">Vagococcus intermedius</name>
    <dbReference type="NCBI Taxonomy" id="2991418"/>
    <lineage>
        <taxon>Bacteria</taxon>
        <taxon>Bacillati</taxon>
        <taxon>Bacillota</taxon>
        <taxon>Bacilli</taxon>
        <taxon>Lactobacillales</taxon>
        <taxon>Enterococcaceae</taxon>
        <taxon>Vagococcus</taxon>
    </lineage>
</organism>
<dbReference type="Proteomes" id="UP001179647">
    <property type="component" value="Chromosome"/>
</dbReference>
<feature type="domain" description="UPF0033" evidence="1">
    <location>
        <begin position="3"/>
        <end position="66"/>
    </location>
</feature>
<dbReference type="Gene3D" id="3.30.110.40">
    <property type="entry name" value="TusA-like domain"/>
    <property type="match status" value="1"/>
</dbReference>
<dbReference type="AlphaFoldDB" id="A0AAF0CWJ6"/>
<evidence type="ECO:0000313" key="2">
    <source>
        <dbReference type="EMBL" id="WEG74201.1"/>
    </source>
</evidence>
<dbReference type="SUPFAM" id="SSF64307">
    <property type="entry name" value="SirA-like"/>
    <property type="match status" value="1"/>
</dbReference>
<gene>
    <name evidence="2" type="primary">yedF</name>
    <name evidence="2" type="ORF">OL234_04710</name>
</gene>